<dbReference type="SUPFAM" id="SSF158472">
    <property type="entry name" value="HAMP domain-like"/>
    <property type="match status" value="1"/>
</dbReference>
<sequence length="542" mass="57298">MPRSSPILTEKPPDEAGGAHADAADDGFGRGYRGLAISLLLASLGIAPLDVGFTGAYIAISGHWQSVPDALIANLFVLVAVNGIGAWAILRPLRHLGASSPVLRRRARRRLGRLSLWLPLWAFAVGALYCAAVFLSGSYTGGIGEETAVETGTAIAAYFWFAFVYGFYFSFYSYFAVSDVLGRAAERAPSVPVARLRQPFALKLGLVAVALALMPPALVLQDLTWLAPVRAAQGLYRTDAVLLDLMATMLAAGISLFFVGRSLLRPINALVQGFDGLAAGRLDLRLPAASDDELGALSRRFNRMVRGLAERRRVESMFGKYVAPAVARSILADSADGHIRGEAREATNLFADIEGFTALSETLPADAAIDMLNDYFAAVSAPITARGGAIVNLTGDGLHAVFNVPYPIENHAEAAVLAAIDIQRALARMRFGPDSLALRTRIGVHGGIVVAGSVGCDDRLHYTVYGDSVNVAARLEALNKDLGTETLVSDAVMTALSTAVIPSDITVSRHAGIALRGHVRPVTVHALALPGADPNERAGPDA</sequence>
<keyword evidence="2" id="KW-0812">Transmembrane</keyword>
<dbReference type="CDD" id="cd06225">
    <property type="entry name" value="HAMP"/>
    <property type="match status" value="1"/>
</dbReference>
<protein>
    <submittedName>
        <fullName evidence="5">HAMP domain-containing protein</fullName>
    </submittedName>
</protein>
<feature type="transmembrane region" description="Helical" evidence="2">
    <location>
        <begin position="114"/>
        <end position="135"/>
    </location>
</feature>
<dbReference type="PANTHER" id="PTHR43081">
    <property type="entry name" value="ADENYLATE CYCLASE, TERMINAL-DIFFERENTIATION SPECIFIC-RELATED"/>
    <property type="match status" value="1"/>
</dbReference>
<feature type="transmembrane region" description="Helical" evidence="2">
    <location>
        <begin position="200"/>
        <end position="220"/>
    </location>
</feature>
<feature type="domain" description="HAMP" evidence="4">
    <location>
        <begin position="261"/>
        <end position="313"/>
    </location>
</feature>
<evidence type="ECO:0000259" key="4">
    <source>
        <dbReference type="PROSITE" id="PS50885"/>
    </source>
</evidence>
<accession>A0A8J7SJV7</accession>
<dbReference type="GO" id="GO:0016020">
    <property type="term" value="C:membrane"/>
    <property type="evidence" value="ECO:0007669"/>
    <property type="project" value="InterPro"/>
</dbReference>
<dbReference type="RefSeq" id="WP_210680411.1">
    <property type="nucleotide sequence ID" value="NZ_JAGMWN010000001.1"/>
</dbReference>
<evidence type="ECO:0000259" key="3">
    <source>
        <dbReference type="PROSITE" id="PS50125"/>
    </source>
</evidence>
<dbReference type="GO" id="GO:0004016">
    <property type="term" value="F:adenylate cyclase activity"/>
    <property type="evidence" value="ECO:0007669"/>
    <property type="project" value="UniProtKB-ARBA"/>
</dbReference>
<reference evidence="5" key="1">
    <citation type="submission" date="2021-04" db="EMBL/GenBank/DDBJ databases">
        <authorList>
            <person name="Zhang D.-C."/>
        </authorList>
    </citation>
    <scope>NUCLEOTIDE SEQUENCE</scope>
    <source>
        <strain evidence="5">CGMCC 1.15697</strain>
    </source>
</reference>
<evidence type="ECO:0000313" key="6">
    <source>
        <dbReference type="Proteomes" id="UP000672602"/>
    </source>
</evidence>
<feature type="transmembrane region" description="Helical" evidence="2">
    <location>
        <begin position="39"/>
        <end position="60"/>
    </location>
</feature>
<gene>
    <name evidence="5" type="ORF">KAJ83_02400</name>
</gene>
<dbReference type="SMART" id="SM00044">
    <property type="entry name" value="CYCc"/>
    <property type="match status" value="1"/>
</dbReference>
<dbReference type="InterPro" id="IPR050697">
    <property type="entry name" value="Adenylyl/Guanylyl_Cyclase_3/4"/>
</dbReference>
<name>A0A8J7SJV7_9PROT</name>
<feature type="transmembrane region" description="Helical" evidence="2">
    <location>
        <begin position="72"/>
        <end position="93"/>
    </location>
</feature>
<comment type="caution">
    <text evidence="5">The sequence shown here is derived from an EMBL/GenBank/DDBJ whole genome shotgun (WGS) entry which is preliminary data.</text>
</comment>
<organism evidence="5 6">
    <name type="scientific">Marivibrio halodurans</name>
    <dbReference type="NCBI Taxonomy" id="2039722"/>
    <lineage>
        <taxon>Bacteria</taxon>
        <taxon>Pseudomonadati</taxon>
        <taxon>Pseudomonadota</taxon>
        <taxon>Alphaproteobacteria</taxon>
        <taxon>Rhodospirillales</taxon>
        <taxon>Rhodospirillaceae</taxon>
        <taxon>Marivibrio</taxon>
    </lineage>
</organism>
<proteinExistence type="predicted"/>
<keyword evidence="6" id="KW-1185">Reference proteome</keyword>
<dbReference type="GO" id="GO:0035556">
    <property type="term" value="P:intracellular signal transduction"/>
    <property type="evidence" value="ECO:0007669"/>
    <property type="project" value="InterPro"/>
</dbReference>
<keyword evidence="2" id="KW-1133">Transmembrane helix</keyword>
<evidence type="ECO:0000256" key="2">
    <source>
        <dbReference type="SAM" id="Phobius"/>
    </source>
</evidence>
<dbReference type="SMART" id="SM00304">
    <property type="entry name" value="HAMP"/>
    <property type="match status" value="1"/>
</dbReference>
<keyword evidence="2" id="KW-0472">Membrane</keyword>
<dbReference type="GO" id="GO:0006171">
    <property type="term" value="P:cAMP biosynthetic process"/>
    <property type="evidence" value="ECO:0007669"/>
    <property type="project" value="TreeGrafter"/>
</dbReference>
<feature type="transmembrane region" description="Helical" evidence="2">
    <location>
        <begin position="155"/>
        <end position="177"/>
    </location>
</feature>
<dbReference type="InterPro" id="IPR029787">
    <property type="entry name" value="Nucleotide_cyclase"/>
</dbReference>
<dbReference type="PANTHER" id="PTHR43081:SF1">
    <property type="entry name" value="ADENYLATE CYCLASE, TERMINAL-DIFFERENTIATION SPECIFIC"/>
    <property type="match status" value="1"/>
</dbReference>
<dbReference type="SUPFAM" id="SSF55073">
    <property type="entry name" value="Nucleotide cyclase"/>
    <property type="match status" value="1"/>
</dbReference>
<dbReference type="AlphaFoldDB" id="A0A8J7SJV7"/>
<dbReference type="InterPro" id="IPR003660">
    <property type="entry name" value="HAMP_dom"/>
</dbReference>
<dbReference type="Proteomes" id="UP000672602">
    <property type="component" value="Unassembled WGS sequence"/>
</dbReference>
<dbReference type="InterPro" id="IPR001054">
    <property type="entry name" value="A/G_cyclase"/>
</dbReference>
<dbReference type="Pfam" id="PF00672">
    <property type="entry name" value="HAMP"/>
    <property type="match status" value="1"/>
</dbReference>
<dbReference type="Gene3D" id="3.30.70.1230">
    <property type="entry name" value="Nucleotide cyclase"/>
    <property type="match status" value="1"/>
</dbReference>
<dbReference type="EMBL" id="JAGMWN010000001">
    <property type="protein sequence ID" value="MBP5855843.1"/>
    <property type="molecule type" value="Genomic_DNA"/>
</dbReference>
<dbReference type="Pfam" id="PF00211">
    <property type="entry name" value="Guanylate_cyc"/>
    <property type="match status" value="1"/>
</dbReference>
<feature type="transmembrane region" description="Helical" evidence="2">
    <location>
        <begin position="240"/>
        <end position="259"/>
    </location>
</feature>
<evidence type="ECO:0000313" key="5">
    <source>
        <dbReference type="EMBL" id="MBP5855843.1"/>
    </source>
</evidence>
<dbReference type="PROSITE" id="PS50125">
    <property type="entry name" value="GUANYLATE_CYCLASE_2"/>
    <property type="match status" value="1"/>
</dbReference>
<feature type="region of interest" description="Disordered" evidence="1">
    <location>
        <begin position="1"/>
        <end position="20"/>
    </location>
</feature>
<dbReference type="PROSITE" id="PS50885">
    <property type="entry name" value="HAMP"/>
    <property type="match status" value="1"/>
</dbReference>
<dbReference type="CDD" id="cd07302">
    <property type="entry name" value="CHD"/>
    <property type="match status" value="1"/>
</dbReference>
<feature type="domain" description="Guanylate cyclase" evidence="3">
    <location>
        <begin position="347"/>
        <end position="476"/>
    </location>
</feature>
<dbReference type="Gene3D" id="6.10.340.10">
    <property type="match status" value="1"/>
</dbReference>
<evidence type="ECO:0000256" key="1">
    <source>
        <dbReference type="SAM" id="MobiDB-lite"/>
    </source>
</evidence>